<comment type="caution">
    <text evidence="5">The sequence shown here is derived from an EMBL/GenBank/DDBJ whole genome shotgun (WGS) entry which is preliminary data.</text>
</comment>
<dbReference type="InterPro" id="IPR014030">
    <property type="entry name" value="Ketoacyl_synth_N"/>
</dbReference>
<dbReference type="Pfam" id="PF02801">
    <property type="entry name" value="Ketoacyl-synt_C"/>
    <property type="match status" value="1"/>
</dbReference>
<feature type="domain" description="Ketosynthase family 3 (KS3)" evidence="4">
    <location>
        <begin position="1"/>
        <end position="370"/>
    </location>
</feature>
<evidence type="ECO:0000256" key="2">
    <source>
        <dbReference type="ARBA" id="ARBA00022679"/>
    </source>
</evidence>
<evidence type="ECO:0000256" key="1">
    <source>
        <dbReference type="ARBA" id="ARBA00008467"/>
    </source>
</evidence>
<comment type="similarity">
    <text evidence="1 3">Belongs to the thiolase-like superfamily. Beta-ketoacyl-ACP synthases family.</text>
</comment>
<dbReference type="AlphaFoldDB" id="A0A2W2F7M2"/>
<dbReference type="PANTHER" id="PTHR11712">
    <property type="entry name" value="POLYKETIDE SYNTHASE-RELATED"/>
    <property type="match status" value="1"/>
</dbReference>
<keyword evidence="2 3" id="KW-0808">Transferase</keyword>
<dbReference type="PROSITE" id="PS52004">
    <property type="entry name" value="KS3_2"/>
    <property type="match status" value="1"/>
</dbReference>
<dbReference type="InterPro" id="IPR020841">
    <property type="entry name" value="PKS_Beta-ketoAc_synthase_dom"/>
</dbReference>
<dbReference type="Gene3D" id="3.40.47.10">
    <property type="match status" value="1"/>
</dbReference>
<dbReference type="GO" id="GO:0004315">
    <property type="term" value="F:3-oxoacyl-[acyl-carrier-protein] synthase activity"/>
    <property type="evidence" value="ECO:0007669"/>
    <property type="project" value="TreeGrafter"/>
</dbReference>
<dbReference type="GO" id="GO:0006633">
    <property type="term" value="P:fatty acid biosynthetic process"/>
    <property type="evidence" value="ECO:0007669"/>
    <property type="project" value="TreeGrafter"/>
</dbReference>
<dbReference type="Pfam" id="PF00109">
    <property type="entry name" value="ketoacyl-synt"/>
    <property type="match status" value="1"/>
</dbReference>
<name>A0A2W2F7M2_9ACTN</name>
<dbReference type="OrthoDB" id="9808669at2"/>
<organism evidence="5 6">
    <name type="scientific">Micromonospora craterilacus</name>
    <dbReference type="NCBI Taxonomy" id="1655439"/>
    <lineage>
        <taxon>Bacteria</taxon>
        <taxon>Bacillati</taxon>
        <taxon>Actinomycetota</taxon>
        <taxon>Actinomycetes</taxon>
        <taxon>Micromonosporales</taxon>
        <taxon>Micromonosporaceae</taxon>
        <taxon>Micromonospora</taxon>
    </lineage>
</organism>
<accession>A0A2W2F7M2</accession>
<protein>
    <submittedName>
        <fullName evidence="5">Beta-ketoacyl synthase</fullName>
    </submittedName>
</protein>
<proteinExistence type="inferred from homology"/>
<dbReference type="PANTHER" id="PTHR11712:SF347">
    <property type="entry name" value="BETA KETOACYL-ACYL CARRIER PROTEIN SYNTHASE"/>
    <property type="match status" value="1"/>
</dbReference>
<gene>
    <name evidence="5" type="ORF">C1I95_01310</name>
</gene>
<dbReference type="RefSeq" id="WP_111211881.1">
    <property type="nucleotide sequence ID" value="NZ_POTY01000003.1"/>
</dbReference>
<evidence type="ECO:0000259" key="4">
    <source>
        <dbReference type="PROSITE" id="PS52004"/>
    </source>
</evidence>
<dbReference type="InterPro" id="IPR000794">
    <property type="entry name" value="Beta-ketoacyl_synthase"/>
</dbReference>
<evidence type="ECO:0000313" key="6">
    <source>
        <dbReference type="Proteomes" id="UP000248924"/>
    </source>
</evidence>
<keyword evidence="6" id="KW-1185">Reference proteome</keyword>
<dbReference type="InterPro" id="IPR014031">
    <property type="entry name" value="Ketoacyl_synth_C"/>
</dbReference>
<dbReference type="SUPFAM" id="SSF53901">
    <property type="entry name" value="Thiolase-like"/>
    <property type="match status" value="2"/>
</dbReference>
<evidence type="ECO:0000256" key="3">
    <source>
        <dbReference type="RuleBase" id="RU003694"/>
    </source>
</evidence>
<dbReference type="SMART" id="SM00825">
    <property type="entry name" value="PKS_KS"/>
    <property type="match status" value="1"/>
</dbReference>
<dbReference type="Proteomes" id="UP000248924">
    <property type="component" value="Unassembled WGS sequence"/>
</dbReference>
<evidence type="ECO:0000313" key="5">
    <source>
        <dbReference type="EMBL" id="PZG24175.1"/>
    </source>
</evidence>
<sequence>MPARLIASQLRTCLGDGAETFAALLAGRSGIGPLRHGEPTALNVAHGYHVEDGATRAFAASRWVADCARRAIADCGLDPRRRRMVALVGTGLRELAAVEAYATGGAAFPAHRLHFGDAVRAAVPGLHEVVTVSNACSAGGHVLALAEDLLMLGEADAVLVCGVDAATESMLAMIGRVADHPTDAVRPFDADRQGVLLGDGAVAAVLMPDDHAGPALARIVATGLSCDAHHETAPAVPGIARAMRDALARGGRDPAEVDLVVAHGTGTALNDPAESEAIRQVLVAGGGDPLVTAVKGATGHTSGAAALVNVDVAWRCLAGGRVPPVVGLRRPLPEGAGLRFATTATASTPRLVQCDAFGFGGVNAVTLVEAP</sequence>
<dbReference type="InterPro" id="IPR016039">
    <property type="entry name" value="Thiolase-like"/>
</dbReference>
<dbReference type="EMBL" id="POTY01000003">
    <property type="protein sequence ID" value="PZG24175.1"/>
    <property type="molecule type" value="Genomic_DNA"/>
</dbReference>
<reference evidence="5 6" key="1">
    <citation type="submission" date="2018-01" db="EMBL/GenBank/DDBJ databases">
        <title>Draft genome sequence of Jishengella sp. NA12.</title>
        <authorList>
            <person name="Sahin N."/>
            <person name="Ay H."/>
            <person name="Saygin H."/>
        </authorList>
    </citation>
    <scope>NUCLEOTIDE SEQUENCE [LARGE SCALE GENOMIC DNA]</scope>
    <source>
        <strain evidence="5 6">NA12</strain>
    </source>
</reference>